<dbReference type="GO" id="GO:0030170">
    <property type="term" value="F:pyridoxal phosphate binding"/>
    <property type="evidence" value="ECO:0007669"/>
    <property type="project" value="InterPro"/>
</dbReference>
<dbReference type="EMBL" id="CP000909">
    <property type="protein sequence ID" value="ABY34111.1"/>
    <property type="molecule type" value="Genomic_DNA"/>
</dbReference>
<feature type="domain" description="Aminoglycoside phosphotransferase" evidence="4">
    <location>
        <begin position="17"/>
        <end position="256"/>
    </location>
</feature>
<keyword evidence="5" id="KW-0032">Aminotransferase</keyword>
<dbReference type="PATRIC" id="fig|324602.8.peg.1007"/>
<evidence type="ECO:0000256" key="1">
    <source>
        <dbReference type="ARBA" id="ARBA00008954"/>
    </source>
</evidence>
<keyword evidence="5" id="KW-0808">Transferase</keyword>
<dbReference type="InterPro" id="IPR016047">
    <property type="entry name" value="M23ase_b-sheet_dom"/>
</dbReference>
<dbReference type="InterPro" id="IPR015421">
    <property type="entry name" value="PyrdxlP-dep_Trfase_major"/>
</dbReference>
<dbReference type="SUPFAM" id="SSF51261">
    <property type="entry name" value="Duplicated hybrid motif"/>
    <property type="match status" value="1"/>
</dbReference>
<sequence length="995" mass="108559">MSWSDLLAHHYHIHGTLTPLPGEYDLNLLVTTDNATQYVLKVMRPDCDPALVELQCAALEHIATVAPDLPVPRLVRTHTGAAYVAANDRLIWLITALPGEVYATFRPHTAALRTDLGRRAAQLDQALMTFTHPALSRPLKWNLLQAEWALDQIAVIVDPDRRQLAAAALHDYVGVKSTLCALPHTAIHNDLNDYNLLVSASPKGVVSISGILDFGDLCSAPRICELAIAAAYALLDQPDPLRCLSDLVKGYHAVWPLTITELDLLWPLLRARLAVSVVNSALMQQQRPDDPYITISEAPAWRLLAATATTDPELVAARLRVSCGMPFSPAATRVQSWLAAARGHFAPVLGCDLTNAPVVSLAVAEQPLPQDPFALTAAEARRLCETTPATVQIGRYAEPRLIYTEPAFFTANHPLAERRTVHLGVDLFAPSGTPVYAPLPGMVVAVERFTAPLDFGGMVVLEHQTPNGDHFYTLYGHLDPNSLDHLHVGESIAAGQPFAALGDAATNGGWQPHLHLQLILDLRALEGHWPGVAAPDEWEWWQAVCPNPAPLLNLADEQVAYQPIDTTGLLQERRRHFAGNLRLSYAMPCTLVRGWRHYLFDDWGNTYLDAYNNVPHVGHAHPRLQAVAAHQLRMINTNTRYLHPAQIAFAHELLAKLPPPLSVCFFVNSGSEANELALRLARTFTGARDMITIDHGYHGHTTGAIDISAYKFNHPAGSGKPDWVEVVMAPDPYRGPYGADGERYAAEVDRAIERIAARGRRLAGFIAETFPSVAGQIIPPPGYLAAVYRRVRAAGGVCIADEVQTGLGRLGTHYWAFTTQDVIPDIVVLGKPLGNGHPIGAVITTAEIAQAFDNGIEFFSTFGGSTLSCAVGREVLRIIDEEGLMANAAHIGNDLLAGLRELQQRHPVIGDVRGMGLFIGVELVSNRTTRAPATTAASYIKERLRAERILIGTEGPYDNVLKIRPPLTFDRAAFTVLLERLDTVLAESFIARVVE</sequence>
<dbReference type="Proteomes" id="UP000002008">
    <property type="component" value="Chromosome"/>
</dbReference>
<dbReference type="STRING" id="324602.Caur_0878"/>
<keyword evidence="6" id="KW-1185">Reference proteome</keyword>
<dbReference type="eggNOG" id="COG0739">
    <property type="taxonomic scope" value="Bacteria"/>
</dbReference>
<dbReference type="InterPro" id="IPR011055">
    <property type="entry name" value="Dup_hybrid_motif"/>
</dbReference>
<dbReference type="HOGENOM" id="CLU_010757_1_2_0"/>
<dbReference type="AlphaFoldDB" id="A9WH16"/>
<dbReference type="NCBIfam" id="NF004799">
    <property type="entry name" value="PRK06148.1"/>
    <property type="match status" value="1"/>
</dbReference>
<evidence type="ECO:0000256" key="2">
    <source>
        <dbReference type="ARBA" id="ARBA00022898"/>
    </source>
</evidence>
<feature type="domain" description="M23ase beta-sheet core" evidence="3">
    <location>
        <begin position="421"/>
        <end position="519"/>
    </location>
</feature>
<dbReference type="Pfam" id="PF01636">
    <property type="entry name" value="APH"/>
    <property type="match status" value="1"/>
</dbReference>
<dbReference type="PANTHER" id="PTHR45688">
    <property type="match status" value="1"/>
</dbReference>
<dbReference type="InterPro" id="IPR002575">
    <property type="entry name" value="Aminoglycoside_PTrfase"/>
</dbReference>
<dbReference type="PANTHER" id="PTHR45688:SF13">
    <property type="entry name" value="ALANINE--GLYOXYLATE AMINOTRANSFERASE 2-LIKE"/>
    <property type="match status" value="1"/>
</dbReference>
<dbReference type="KEGG" id="cau:Caur_0878"/>
<dbReference type="eggNOG" id="COG0160">
    <property type="taxonomic scope" value="Bacteria"/>
</dbReference>
<dbReference type="Gene3D" id="3.90.1200.10">
    <property type="match status" value="1"/>
</dbReference>
<dbReference type="eggNOG" id="COG2334">
    <property type="taxonomic scope" value="Bacteria"/>
</dbReference>
<dbReference type="Gene3D" id="3.90.1150.10">
    <property type="entry name" value="Aspartate Aminotransferase, domain 1"/>
    <property type="match status" value="1"/>
</dbReference>
<dbReference type="GO" id="GO:0008483">
    <property type="term" value="F:transaminase activity"/>
    <property type="evidence" value="ECO:0007669"/>
    <property type="project" value="UniProtKB-KW"/>
</dbReference>
<dbReference type="InterPro" id="IPR015424">
    <property type="entry name" value="PyrdxlP-dep_Trfase"/>
</dbReference>
<dbReference type="InParanoid" id="A9WH16"/>
<dbReference type="SUPFAM" id="SSF56112">
    <property type="entry name" value="Protein kinase-like (PK-like)"/>
    <property type="match status" value="1"/>
</dbReference>
<name>A9WH16_CHLAA</name>
<comment type="similarity">
    <text evidence="1">Belongs to the class-III pyridoxal-phosphate-dependent aminotransferase family.</text>
</comment>
<evidence type="ECO:0000259" key="4">
    <source>
        <dbReference type="Pfam" id="PF01636"/>
    </source>
</evidence>
<evidence type="ECO:0000313" key="6">
    <source>
        <dbReference type="Proteomes" id="UP000002008"/>
    </source>
</evidence>
<dbReference type="InterPro" id="IPR005814">
    <property type="entry name" value="Aminotrans_3"/>
</dbReference>
<dbReference type="Gene3D" id="2.70.70.10">
    <property type="entry name" value="Glucose Permease (Domain IIA)"/>
    <property type="match status" value="1"/>
</dbReference>
<protein>
    <submittedName>
        <fullName evidence="5">Aminotransferase class-III</fullName>
    </submittedName>
</protein>
<dbReference type="InterPro" id="IPR049704">
    <property type="entry name" value="Aminotrans_3_PPA_site"/>
</dbReference>
<reference evidence="6" key="1">
    <citation type="journal article" date="2011" name="BMC Genomics">
        <title>Complete genome sequence of the filamentous anoxygenic phototrophic bacterium Chloroflexus aurantiacus.</title>
        <authorList>
            <person name="Tang K.H."/>
            <person name="Barry K."/>
            <person name="Chertkov O."/>
            <person name="Dalin E."/>
            <person name="Han C.S."/>
            <person name="Hauser L.J."/>
            <person name="Honchak B.M."/>
            <person name="Karbach L.E."/>
            <person name="Land M.L."/>
            <person name="Lapidus A."/>
            <person name="Larimer F.W."/>
            <person name="Mikhailova N."/>
            <person name="Pitluck S."/>
            <person name="Pierson B.K."/>
            <person name="Blankenship R.E."/>
        </authorList>
    </citation>
    <scope>NUCLEOTIDE SEQUENCE [LARGE SCALE GENOMIC DNA]</scope>
    <source>
        <strain evidence="6">ATCC 29366 / DSM 635 / J-10-fl</strain>
    </source>
</reference>
<dbReference type="CDD" id="cd00610">
    <property type="entry name" value="OAT_like"/>
    <property type="match status" value="1"/>
</dbReference>
<evidence type="ECO:0000313" key="5">
    <source>
        <dbReference type="EMBL" id="ABY34111.1"/>
    </source>
</evidence>
<dbReference type="Pfam" id="PF01551">
    <property type="entry name" value="Peptidase_M23"/>
    <property type="match status" value="1"/>
</dbReference>
<organism evidence="5 6">
    <name type="scientific">Chloroflexus aurantiacus (strain ATCC 29366 / DSM 635 / J-10-fl)</name>
    <dbReference type="NCBI Taxonomy" id="324602"/>
    <lineage>
        <taxon>Bacteria</taxon>
        <taxon>Bacillati</taxon>
        <taxon>Chloroflexota</taxon>
        <taxon>Chloroflexia</taxon>
        <taxon>Chloroflexales</taxon>
        <taxon>Chloroflexineae</taxon>
        <taxon>Chloroflexaceae</taxon>
        <taxon>Chloroflexus</taxon>
    </lineage>
</organism>
<dbReference type="InterPro" id="IPR011009">
    <property type="entry name" value="Kinase-like_dom_sf"/>
</dbReference>
<dbReference type="PROSITE" id="PS00600">
    <property type="entry name" value="AA_TRANSFER_CLASS_3"/>
    <property type="match status" value="1"/>
</dbReference>
<dbReference type="EnsemblBacteria" id="ABY34111">
    <property type="protein sequence ID" value="ABY34111"/>
    <property type="gene ID" value="Caur_0878"/>
</dbReference>
<evidence type="ECO:0000259" key="3">
    <source>
        <dbReference type="Pfam" id="PF01551"/>
    </source>
</evidence>
<dbReference type="Pfam" id="PF00202">
    <property type="entry name" value="Aminotran_3"/>
    <property type="match status" value="1"/>
</dbReference>
<dbReference type="CDD" id="cd12797">
    <property type="entry name" value="M23_peptidase"/>
    <property type="match status" value="1"/>
</dbReference>
<dbReference type="SUPFAM" id="SSF53383">
    <property type="entry name" value="PLP-dependent transferases"/>
    <property type="match status" value="1"/>
</dbReference>
<proteinExistence type="inferred from homology"/>
<dbReference type="InterPro" id="IPR015422">
    <property type="entry name" value="PyrdxlP-dep_Trfase_small"/>
</dbReference>
<accession>A9WH16</accession>
<dbReference type="Gene3D" id="3.40.640.10">
    <property type="entry name" value="Type I PLP-dependent aspartate aminotransferase-like (Major domain)"/>
    <property type="match status" value="1"/>
</dbReference>
<gene>
    <name evidence="5" type="ordered locus">Caur_0878</name>
</gene>
<keyword evidence="2" id="KW-0663">Pyridoxal phosphate</keyword>